<dbReference type="InterPro" id="IPR029063">
    <property type="entry name" value="SAM-dependent_MTases_sf"/>
</dbReference>
<reference evidence="5" key="1">
    <citation type="submission" date="2016-10" db="EMBL/GenBank/DDBJ databases">
        <authorList>
            <person name="Varghese N."/>
            <person name="Submissions S."/>
        </authorList>
    </citation>
    <scope>NUCLEOTIDE SEQUENCE [LARGE SCALE GENOMIC DNA]</scope>
    <source>
        <strain evidence="5">DSM 44142</strain>
    </source>
</reference>
<evidence type="ECO:0000256" key="2">
    <source>
        <dbReference type="ARBA" id="ARBA00022679"/>
    </source>
</evidence>
<dbReference type="STRING" id="47312.SAMN04489765_4577"/>
<dbReference type="Gene3D" id="3.40.50.150">
    <property type="entry name" value="Vaccinia Virus protein VP39"/>
    <property type="match status" value="1"/>
</dbReference>
<protein>
    <submittedName>
        <fullName evidence="4">Ubiquinone/menaquinone biosynthesis C-methylase UbiE</fullName>
    </submittedName>
</protein>
<dbReference type="PANTHER" id="PTHR43861">
    <property type="entry name" value="TRANS-ACONITATE 2-METHYLTRANSFERASE-RELATED"/>
    <property type="match status" value="1"/>
</dbReference>
<dbReference type="PANTHER" id="PTHR43861:SF1">
    <property type="entry name" value="TRANS-ACONITATE 2-METHYLTRANSFERASE"/>
    <property type="match status" value="1"/>
</dbReference>
<keyword evidence="2" id="KW-0808">Transferase</keyword>
<feature type="domain" description="Methyltransferase" evidence="3">
    <location>
        <begin position="60"/>
        <end position="141"/>
    </location>
</feature>
<dbReference type="GO" id="GO:0032259">
    <property type="term" value="P:methylation"/>
    <property type="evidence" value="ECO:0007669"/>
    <property type="project" value="UniProtKB-KW"/>
</dbReference>
<sequence length="216" mass="23148">MTEIQPGFGRAILVAMTQPGYDAMADLYAETFPDPYQYPIERHAAAAFADAAAGRPGRTVDVGCGLGHVAADLAERGLDVIGVDPSAGMLVHARRLHPELPFVDGDASLASLPDGPIAAILARFSLIHVAPAQVRAALCTWAGRVDAGTPVLVAFQAADEPGPPLAFDHVVAPAWRWHPDTFAQALADAGFAESWRIVHRDKDYRFPMAQILTHRR</sequence>
<evidence type="ECO:0000313" key="5">
    <source>
        <dbReference type="Proteomes" id="UP000183053"/>
    </source>
</evidence>
<evidence type="ECO:0000256" key="1">
    <source>
        <dbReference type="ARBA" id="ARBA00022603"/>
    </source>
</evidence>
<dbReference type="GO" id="GO:0008168">
    <property type="term" value="F:methyltransferase activity"/>
    <property type="evidence" value="ECO:0007669"/>
    <property type="project" value="UniProtKB-KW"/>
</dbReference>
<dbReference type="Proteomes" id="UP000183053">
    <property type="component" value="Unassembled WGS sequence"/>
</dbReference>
<keyword evidence="4" id="KW-0830">Ubiquinone</keyword>
<organism evidence="4 5">
    <name type="scientific">Tsukamurella pulmonis</name>
    <dbReference type="NCBI Taxonomy" id="47312"/>
    <lineage>
        <taxon>Bacteria</taxon>
        <taxon>Bacillati</taxon>
        <taxon>Actinomycetota</taxon>
        <taxon>Actinomycetes</taxon>
        <taxon>Mycobacteriales</taxon>
        <taxon>Tsukamurellaceae</taxon>
        <taxon>Tsukamurella</taxon>
    </lineage>
</organism>
<name>A0A1H1HUI7_9ACTN</name>
<dbReference type="InterPro" id="IPR041698">
    <property type="entry name" value="Methyltransf_25"/>
</dbReference>
<dbReference type="EMBL" id="FNLF01000002">
    <property type="protein sequence ID" value="SDR28746.1"/>
    <property type="molecule type" value="Genomic_DNA"/>
</dbReference>
<gene>
    <name evidence="4" type="ORF">SAMN04489765_4577</name>
</gene>
<dbReference type="SUPFAM" id="SSF53335">
    <property type="entry name" value="S-adenosyl-L-methionine-dependent methyltransferases"/>
    <property type="match status" value="1"/>
</dbReference>
<evidence type="ECO:0000259" key="3">
    <source>
        <dbReference type="Pfam" id="PF13649"/>
    </source>
</evidence>
<keyword evidence="1 4" id="KW-0489">Methyltransferase</keyword>
<proteinExistence type="predicted"/>
<dbReference type="AlphaFoldDB" id="A0A1H1HUI7"/>
<dbReference type="Pfam" id="PF13649">
    <property type="entry name" value="Methyltransf_25"/>
    <property type="match status" value="1"/>
</dbReference>
<evidence type="ECO:0000313" key="4">
    <source>
        <dbReference type="EMBL" id="SDR28746.1"/>
    </source>
</evidence>
<accession>A0A1H1HUI7</accession>
<dbReference type="CDD" id="cd02440">
    <property type="entry name" value="AdoMet_MTases"/>
    <property type="match status" value="1"/>
</dbReference>
<keyword evidence="5" id="KW-1185">Reference proteome</keyword>